<keyword evidence="3" id="KW-0378">Hydrolase</keyword>
<sequence>MAATLVFITSTMAAGSAAGEPADGPSLDLRSCPSLFLLGVQGTSDSSPDAPVSVDAGALSAVFVPVVSAVGQTVVNRAYVPYQASFGGFMPGSRAPYAESMTGGLSHLRSMASEVVYRCPNTELGLVGYSQGAHVVSIFAREVGAGDGPVPADRVAGVALFGDPTRSPAAPLFPGDPDKDHPDPAPGTVGTEVAALPKFSLPTPSGGGIGPVRDIAADFGRLTGRVASVCLPDDLACDAPTRSPLLHMIVTIVGQIEFTPDNPVATLSSIYRAIQATIVKTLAAVVKEDLHGYSLGTLSLTPEKPLSIRLAEAADLRVPADPQSREALLKLATAAFNTLLAITGTMLSSSEYADIASIATLNPLAAIARLDAAIRSASTRGQVQQDVLRLLIQIFDALGQIGADNAELLDPQTWLRFADTARRHVAYTHADGSGRPSTAVLSDWFTALARDLATRNLPSRSGEAGPAPAQGPAGTKQVPPTNPSITPSVITSAPQAGITANAAPPIKANSADALRWIDRVSCRVAVLVLLGLAVALVVGRRVSNLRRANRSPARNRAVLGETAEGVDRTCSTRLQARGVDENDVDDG</sequence>
<evidence type="ECO:0000313" key="6">
    <source>
        <dbReference type="EMBL" id="MTE12103.1"/>
    </source>
</evidence>
<name>A0A6I3KNA4_9NOCA</name>
<feature type="compositionally biased region" description="Low complexity" evidence="5">
    <location>
        <begin position="462"/>
        <end position="474"/>
    </location>
</feature>
<dbReference type="PANTHER" id="PTHR33630">
    <property type="entry name" value="CUTINASE RV1984C-RELATED-RELATED"/>
    <property type="match status" value="1"/>
</dbReference>
<evidence type="ECO:0000256" key="1">
    <source>
        <dbReference type="ARBA" id="ARBA00007534"/>
    </source>
</evidence>
<dbReference type="Proteomes" id="UP000432464">
    <property type="component" value="Unassembled WGS sequence"/>
</dbReference>
<organism evidence="6 7">
    <name type="scientific">Nocardia aurantiaca</name>
    <dbReference type="NCBI Taxonomy" id="2675850"/>
    <lineage>
        <taxon>Bacteria</taxon>
        <taxon>Bacillati</taxon>
        <taxon>Actinomycetota</taxon>
        <taxon>Actinomycetes</taxon>
        <taxon>Mycobacteriales</taxon>
        <taxon>Nocardiaceae</taxon>
        <taxon>Nocardia</taxon>
    </lineage>
</organism>
<protein>
    <submittedName>
        <fullName evidence="6">Cutinase family protein</fullName>
    </submittedName>
</protein>
<dbReference type="SUPFAM" id="SSF53474">
    <property type="entry name" value="alpha/beta-Hydrolases"/>
    <property type="match status" value="1"/>
</dbReference>
<dbReference type="GO" id="GO:0052689">
    <property type="term" value="F:carboxylic ester hydrolase activity"/>
    <property type="evidence" value="ECO:0007669"/>
    <property type="project" value="UniProtKB-KW"/>
</dbReference>
<feature type="region of interest" description="Disordered" evidence="5">
    <location>
        <begin position="167"/>
        <end position="187"/>
    </location>
</feature>
<dbReference type="SMART" id="SM01110">
    <property type="entry name" value="Cutinase"/>
    <property type="match status" value="1"/>
</dbReference>
<dbReference type="InterPro" id="IPR029058">
    <property type="entry name" value="AB_hydrolase_fold"/>
</dbReference>
<gene>
    <name evidence="6" type="ORF">GLP40_04790</name>
</gene>
<dbReference type="Pfam" id="PF01083">
    <property type="entry name" value="Cutinase"/>
    <property type="match status" value="1"/>
</dbReference>
<dbReference type="Gene3D" id="3.40.50.1820">
    <property type="entry name" value="alpha/beta hydrolase"/>
    <property type="match status" value="1"/>
</dbReference>
<dbReference type="PANTHER" id="PTHR33630:SF9">
    <property type="entry name" value="CUTINASE 4"/>
    <property type="match status" value="1"/>
</dbReference>
<proteinExistence type="inferred from homology"/>
<evidence type="ECO:0000256" key="3">
    <source>
        <dbReference type="ARBA" id="ARBA00022801"/>
    </source>
</evidence>
<evidence type="ECO:0000256" key="2">
    <source>
        <dbReference type="ARBA" id="ARBA00022487"/>
    </source>
</evidence>
<dbReference type="EMBL" id="WMBB01000002">
    <property type="protein sequence ID" value="MTE12103.1"/>
    <property type="molecule type" value="Genomic_DNA"/>
</dbReference>
<reference evidence="6 7" key="1">
    <citation type="submission" date="2019-11" db="EMBL/GenBank/DDBJ databases">
        <title>Nocardia sp. nov. CT2-14 isolated from soil.</title>
        <authorList>
            <person name="Kanchanasin P."/>
            <person name="Tanasupawat S."/>
            <person name="Yuki M."/>
            <person name="Kudo T."/>
        </authorList>
    </citation>
    <scope>NUCLEOTIDE SEQUENCE [LARGE SCALE GENOMIC DNA]</scope>
    <source>
        <strain evidence="6 7">CT2-14</strain>
    </source>
</reference>
<evidence type="ECO:0000256" key="5">
    <source>
        <dbReference type="SAM" id="MobiDB-lite"/>
    </source>
</evidence>
<dbReference type="InterPro" id="IPR000675">
    <property type="entry name" value="Cutinase/axe"/>
</dbReference>
<evidence type="ECO:0000256" key="4">
    <source>
        <dbReference type="ARBA" id="ARBA00023157"/>
    </source>
</evidence>
<comment type="similarity">
    <text evidence="1">Belongs to the cutinase family.</text>
</comment>
<feature type="region of interest" description="Disordered" evidence="5">
    <location>
        <begin position="456"/>
        <end position="485"/>
    </location>
</feature>
<accession>A0A6I3KNA4</accession>
<keyword evidence="4" id="KW-1015">Disulfide bond</keyword>
<comment type="caution">
    <text evidence="6">The sequence shown here is derived from an EMBL/GenBank/DDBJ whole genome shotgun (WGS) entry which is preliminary data.</text>
</comment>
<dbReference type="AlphaFoldDB" id="A0A6I3KNA4"/>
<evidence type="ECO:0000313" key="7">
    <source>
        <dbReference type="Proteomes" id="UP000432464"/>
    </source>
</evidence>
<keyword evidence="7" id="KW-1185">Reference proteome</keyword>
<keyword evidence="2" id="KW-0719">Serine esterase</keyword>